<dbReference type="EMBL" id="ML121531">
    <property type="protein sequence ID" value="RPB27323.1"/>
    <property type="molecule type" value="Genomic_DNA"/>
</dbReference>
<accession>A0A3N4LWP8</accession>
<dbReference type="InParanoid" id="A0A3N4LWP8"/>
<dbReference type="AlphaFoldDB" id="A0A3N4LWP8"/>
<sequence>MPCTASWQKFDEYHSKTGSAQEIATILDPRCKIQSFRNLGWRIEWISDSEEAIQRIYRDQYAPSTSLHPSTPPPVQTTYLEDGFMMAVFGSSQCSTIPEMSEVDMYLD</sequence>
<proteinExistence type="predicted"/>
<evidence type="ECO:0000313" key="2">
    <source>
        <dbReference type="Proteomes" id="UP000267821"/>
    </source>
</evidence>
<dbReference type="OrthoDB" id="2792018at2759"/>
<keyword evidence="2" id="KW-1185">Reference proteome</keyword>
<dbReference type="Proteomes" id="UP000267821">
    <property type="component" value="Unassembled WGS sequence"/>
</dbReference>
<organism evidence="1 2">
    <name type="scientific">Terfezia boudieri ATCC MYA-4762</name>
    <dbReference type="NCBI Taxonomy" id="1051890"/>
    <lineage>
        <taxon>Eukaryota</taxon>
        <taxon>Fungi</taxon>
        <taxon>Dikarya</taxon>
        <taxon>Ascomycota</taxon>
        <taxon>Pezizomycotina</taxon>
        <taxon>Pezizomycetes</taxon>
        <taxon>Pezizales</taxon>
        <taxon>Pezizaceae</taxon>
        <taxon>Terfezia</taxon>
    </lineage>
</organism>
<reference evidence="1 2" key="1">
    <citation type="journal article" date="2018" name="Nat. Ecol. Evol.">
        <title>Pezizomycetes genomes reveal the molecular basis of ectomycorrhizal truffle lifestyle.</title>
        <authorList>
            <person name="Murat C."/>
            <person name="Payen T."/>
            <person name="Noel B."/>
            <person name="Kuo A."/>
            <person name="Morin E."/>
            <person name="Chen J."/>
            <person name="Kohler A."/>
            <person name="Krizsan K."/>
            <person name="Balestrini R."/>
            <person name="Da Silva C."/>
            <person name="Montanini B."/>
            <person name="Hainaut M."/>
            <person name="Levati E."/>
            <person name="Barry K.W."/>
            <person name="Belfiori B."/>
            <person name="Cichocki N."/>
            <person name="Clum A."/>
            <person name="Dockter R.B."/>
            <person name="Fauchery L."/>
            <person name="Guy J."/>
            <person name="Iotti M."/>
            <person name="Le Tacon F."/>
            <person name="Lindquist E.A."/>
            <person name="Lipzen A."/>
            <person name="Malagnac F."/>
            <person name="Mello A."/>
            <person name="Molinier V."/>
            <person name="Miyauchi S."/>
            <person name="Poulain J."/>
            <person name="Riccioni C."/>
            <person name="Rubini A."/>
            <person name="Sitrit Y."/>
            <person name="Splivallo R."/>
            <person name="Traeger S."/>
            <person name="Wang M."/>
            <person name="Zifcakova L."/>
            <person name="Wipf D."/>
            <person name="Zambonelli A."/>
            <person name="Paolocci F."/>
            <person name="Nowrousian M."/>
            <person name="Ottonello S."/>
            <person name="Baldrian P."/>
            <person name="Spatafora J.W."/>
            <person name="Henrissat B."/>
            <person name="Nagy L.G."/>
            <person name="Aury J.M."/>
            <person name="Wincker P."/>
            <person name="Grigoriev I.V."/>
            <person name="Bonfante P."/>
            <person name="Martin F.M."/>
        </authorList>
    </citation>
    <scope>NUCLEOTIDE SEQUENCE [LARGE SCALE GENOMIC DNA]</scope>
    <source>
        <strain evidence="1 2">ATCC MYA-4762</strain>
    </source>
</reference>
<protein>
    <submittedName>
        <fullName evidence="1">Uncharacterized protein</fullName>
    </submittedName>
</protein>
<name>A0A3N4LWP8_9PEZI</name>
<evidence type="ECO:0000313" key="1">
    <source>
        <dbReference type="EMBL" id="RPB27323.1"/>
    </source>
</evidence>
<gene>
    <name evidence="1" type="ORF">L211DRAFT_846151</name>
</gene>